<name>A0A5D2AYS7_GOSDA</name>
<dbReference type="Gene3D" id="3.30.420.10">
    <property type="entry name" value="Ribonuclease H-like superfamily/Ribonuclease H"/>
    <property type="match status" value="1"/>
</dbReference>
<protein>
    <recommendedName>
        <fullName evidence="1">RNase H type-1 domain-containing protein</fullName>
    </recommendedName>
</protein>
<dbReference type="InterPro" id="IPR044730">
    <property type="entry name" value="RNase_H-like_dom_plant"/>
</dbReference>
<proteinExistence type="predicted"/>
<dbReference type="InterPro" id="IPR036397">
    <property type="entry name" value="RNaseH_sf"/>
</dbReference>
<evidence type="ECO:0000313" key="2">
    <source>
        <dbReference type="EMBL" id="TYG49598.1"/>
    </source>
</evidence>
<dbReference type="InterPro" id="IPR052929">
    <property type="entry name" value="RNase_H-like_EbsB-rel"/>
</dbReference>
<dbReference type="PANTHER" id="PTHR47074">
    <property type="entry name" value="BNAC02G40300D PROTEIN"/>
    <property type="match status" value="1"/>
</dbReference>
<dbReference type="GO" id="GO:0004523">
    <property type="term" value="F:RNA-DNA hybrid ribonuclease activity"/>
    <property type="evidence" value="ECO:0007669"/>
    <property type="project" value="InterPro"/>
</dbReference>
<dbReference type="InterPro" id="IPR002156">
    <property type="entry name" value="RNaseH_domain"/>
</dbReference>
<reference evidence="2 3" key="1">
    <citation type="submission" date="2019-06" db="EMBL/GenBank/DDBJ databases">
        <title>WGS assembly of Gossypium darwinii.</title>
        <authorList>
            <person name="Chen Z.J."/>
            <person name="Sreedasyam A."/>
            <person name="Ando A."/>
            <person name="Song Q."/>
            <person name="De L."/>
            <person name="Hulse-Kemp A."/>
            <person name="Ding M."/>
            <person name="Ye W."/>
            <person name="Kirkbride R."/>
            <person name="Jenkins J."/>
            <person name="Plott C."/>
            <person name="Lovell J."/>
            <person name="Lin Y.-M."/>
            <person name="Vaughn R."/>
            <person name="Liu B."/>
            <person name="Li W."/>
            <person name="Simpson S."/>
            <person name="Scheffler B."/>
            <person name="Saski C."/>
            <person name="Grover C."/>
            <person name="Hu G."/>
            <person name="Conover J."/>
            <person name="Carlson J."/>
            <person name="Shu S."/>
            <person name="Boston L."/>
            <person name="Williams M."/>
            <person name="Peterson D."/>
            <person name="Mcgee K."/>
            <person name="Jones D."/>
            <person name="Wendel J."/>
            <person name="Stelly D."/>
            <person name="Grimwood J."/>
            <person name="Schmutz J."/>
        </authorList>
    </citation>
    <scope>NUCLEOTIDE SEQUENCE [LARGE SCALE GENOMIC DNA]</scope>
    <source>
        <strain evidence="2">1808015.09</strain>
    </source>
</reference>
<sequence length="190" mass="21626">MVHERKITSGKDLSHKIQSYLLELEGVREKKLTFTSTRNQGRGESMRDIIQFDAAFDIRISRLALGLVVQDQKGVIKASKSILHSNISSPLIAEACACLEATKLGIEMVINKCQTTVWDKSIIRAIIKDIQSNKSHFQEIAFRFIQRTENLQAHKLAKDALKKGEELYLVGETLNYNETTLEERWPQNPD</sequence>
<evidence type="ECO:0000313" key="3">
    <source>
        <dbReference type="Proteomes" id="UP000323506"/>
    </source>
</evidence>
<dbReference type="CDD" id="cd06222">
    <property type="entry name" value="RNase_H_like"/>
    <property type="match status" value="1"/>
</dbReference>
<dbReference type="GO" id="GO:0003676">
    <property type="term" value="F:nucleic acid binding"/>
    <property type="evidence" value="ECO:0007669"/>
    <property type="project" value="InterPro"/>
</dbReference>
<dbReference type="PANTHER" id="PTHR47074:SF61">
    <property type="entry name" value="RNASE H TYPE-1 DOMAIN-CONTAINING PROTEIN"/>
    <property type="match status" value="1"/>
</dbReference>
<dbReference type="AlphaFoldDB" id="A0A5D2AYS7"/>
<gene>
    <name evidence="2" type="ORF">ES288_D10G106700v1</name>
</gene>
<dbReference type="Pfam" id="PF13456">
    <property type="entry name" value="RVT_3"/>
    <property type="match status" value="1"/>
</dbReference>
<evidence type="ECO:0000259" key="1">
    <source>
        <dbReference type="Pfam" id="PF13456"/>
    </source>
</evidence>
<accession>A0A5D2AYS7</accession>
<feature type="domain" description="RNase H type-1" evidence="1">
    <location>
        <begin position="52"/>
        <end position="160"/>
    </location>
</feature>
<dbReference type="Proteomes" id="UP000323506">
    <property type="component" value="Chromosome D10"/>
</dbReference>
<organism evidence="2 3">
    <name type="scientific">Gossypium darwinii</name>
    <name type="common">Darwin's cotton</name>
    <name type="synonym">Gossypium barbadense var. darwinii</name>
    <dbReference type="NCBI Taxonomy" id="34276"/>
    <lineage>
        <taxon>Eukaryota</taxon>
        <taxon>Viridiplantae</taxon>
        <taxon>Streptophyta</taxon>
        <taxon>Embryophyta</taxon>
        <taxon>Tracheophyta</taxon>
        <taxon>Spermatophyta</taxon>
        <taxon>Magnoliopsida</taxon>
        <taxon>eudicotyledons</taxon>
        <taxon>Gunneridae</taxon>
        <taxon>Pentapetalae</taxon>
        <taxon>rosids</taxon>
        <taxon>malvids</taxon>
        <taxon>Malvales</taxon>
        <taxon>Malvaceae</taxon>
        <taxon>Malvoideae</taxon>
        <taxon>Gossypium</taxon>
    </lineage>
</organism>
<dbReference type="EMBL" id="CM017710">
    <property type="protein sequence ID" value="TYG49598.1"/>
    <property type="molecule type" value="Genomic_DNA"/>
</dbReference>
<keyword evidence="3" id="KW-1185">Reference proteome</keyword>